<dbReference type="InterPro" id="IPR036962">
    <property type="entry name" value="Glyco_hydro_3_N_sf"/>
</dbReference>
<dbReference type="Gene3D" id="2.60.40.10">
    <property type="entry name" value="Immunoglobulins"/>
    <property type="match status" value="1"/>
</dbReference>
<dbReference type="SUPFAM" id="SSF51445">
    <property type="entry name" value="(Trans)glycosidases"/>
    <property type="match status" value="1"/>
</dbReference>
<dbReference type="Pfam" id="PF01915">
    <property type="entry name" value="Glyco_hydro_3_C"/>
    <property type="match status" value="1"/>
</dbReference>
<dbReference type="Gene3D" id="3.20.20.300">
    <property type="entry name" value="Glycoside hydrolase, family 3, N-terminal domain"/>
    <property type="match status" value="1"/>
</dbReference>
<dbReference type="SUPFAM" id="SSF56988">
    <property type="entry name" value="Anthrax protective antigen"/>
    <property type="match status" value="1"/>
</dbReference>
<sequence length="818" mass="86599">MADPQAPARTAHEAGAVAREAAVERALAGLGLDAKTRLLAGQDMWTLPALPEIGLASLVMSDGPIGVRGVRWTADDPSVALPSPTALAASWDPDLARRAGVLLAQEARRKGVHVLLAPTVNLHRSPLGGRHFEAYSEDPYLTGRIGTGYVTGVQSGGVATTVKHFVANDAETDRFTVNNLVSERALHELYLAPFEAIVAGARPWGVMTAYNSVNGPTMTEHRHLVQEVLRGAWGFDGFNVSDWMAARSTTGALRGGLDVAMPGPGTVYGEALARAVRAGEVTEAEVDAAVRNVLRLAARVGVLDGAEPAVTEPPAAVDGPALAREIARRSFVLVRNERAALPLRSGTVALIGAAARDARILGGGSATVFPARVVSPLDGLTAALPEGSLTYAVGADPNTELAVADRGFELRAVCRDADGQVIGTGSAPNGHIQWMGSDLPEGVTHDRLHSVELTGTFTPRESGPHTFGIKGVGAFTLTVDGTTHYDDVQRPAKDDPFLSFFGAPEPRAEVDLTAGEPVEVGLTHVVELPEGAGMKVVTFALAHAEPRRDPDEMIAEAVRAARGADTAVVVVATTDRVESEGFDRTDLRLPGRQDDLVRAVAAANPNTVVVVNSGSPVELPWREEVAAVLLSWFPGQEGGAALADVLTGRDEPGGRLPTTWGALADAPVTRVTPENGELPYDEDLFIGYRAWDRAGRTPAYPFGHGLGYTDWTYESVEVDGTTAKVRLRNTGDRPGREVVQLYLAPAEPDPSRPVRWLAGFAGAEAGPGERAEVTVELPRRAFEVWDEATGSWAFVKGSYELRIGRSIADRRITATITV</sequence>
<evidence type="ECO:0000259" key="3">
    <source>
        <dbReference type="PROSITE" id="PS51820"/>
    </source>
</evidence>
<comment type="caution">
    <text evidence="4">The sequence shown here is derived from an EMBL/GenBank/DDBJ whole genome shotgun (WGS) entry which is preliminary data.</text>
</comment>
<accession>A0ABW7DSS2</accession>
<dbReference type="Gene3D" id="3.40.50.1700">
    <property type="entry name" value="Glycoside hydrolase family 3 C-terminal domain"/>
    <property type="match status" value="1"/>
</dbReference>
<gene>
    <name evidence="4" type="ORF">ACGU38_00775</name>
</gene>
<dbReference type="PANTHER" id="PTHR42715">
    <property type="entry name" value="BETA-GLUCOSIDASE"/>
    <property type="match status" value="1"/>
</dbReference>
<dbReference type="PROSITE" id="PS51820">
    <property type="entry name" value="PA14"/>
    <property type="match status" value="1"/>
</dbReference>
<dbReference type="SUPFAM" id="SSF52279">
    <property type="entry name" value="Beta-D-glucan exohydrolase, C-terminal domain"/>
    <property type="match status" value="1"/>
</dbReference>
<evidence type="ECO:0000256" key="1">
    <source>
        <dbReference type="ARBA" id="ARBA00005336"/>
    </source>
</evidence>
<dbReference type="Gene3D" id="2.60.120.260">
    <property type="entry name" value="Galactose-binding domain-like"/>
    <property type="match status" value="1"/>
</dbReference>
<reference evidence="4 5" key="1">
    <citation type="submission" date="2024-10" db="EMBL/GenBank/DDBJ databases">
        <title>Draft genome assembly of a novel steroid transforming actinomycete isolated from African clawed frog Xenopus laevis.</title>
        <authorList>
            <person name="Bragin E."/>
            <person name="Kollerov V."/>
            <person name="Donova M.V."/>
        </authorList>
    </citation>
    <scope>NUCLEOTIDE SEQUENCE [LARGE SCALE GENOMIC DNA]</scope>
    <source>
        <strain evidence="4 5">MTOC-St3</strain>
    </source>
</reference>
<protein>
    <submittedName>
        <fullName evidence="4">Glycoside hydrolase family 3 protein</fullName>
    </submittedName>
</protein>
<keyword evidence="2 4" id="KW-0378">Hydrolase</keyword>
<dbReference type="RefSeq" id="WP_394392576.1">
    <property type="nucleotide sequence ID" value="NZ_JBIENY010000010.1"/>
</dbReference>
<proteinExistence type="inferred from homology"/>
<dbReference type="InterPro" id="IPR002772">
    <property type="entry name" value="Glyco_hydro_3_C"/>
</dbReference>
<dbReference type="InterPro" id="IPR017853">
    <property type="entry name" value="GH"/>
</dbReference>
<dbReference type="InterPro" id="IPR013783">
    <property type="entry name" value="Ig-like_fold"/>
</dbReference>
<dbReference type="Pfam" id="PF00933">
    <property type="entry name" value="Glyco_hydro_3"/>
    <property type="match status" value="1"/>
</dbReference>
<feature type="domain" description="PA14" evidence="3">
    <location>
        <begin position="384"/>
        <end position="558"/>
    </location>
</feature>
<dbReference type="InterPro" id="IPR036881">
    <property type="entry name" value="Glyco_hydro_3_C_sf"/>
</dbReference>
<evidence type="ECO:0000313" key="4">
    <source>
        <dbReference type="EMBL" id="MFG6293895.1"/>
    </source>
</evidence>
<dbReference type="SMART" id="SM01217">
    <property type="entry name" value="Fn3_like"/>
    <property type="match status" value="1"/>
</dbReference>
<dbReference type="PANTHER" id="PTHR42715:SF10">
    <property type="entry name" value="BETA-GLUCOSIDASE"/>
    <property type="match status" value="1"/>
</dbReference>
<dbReference type="PRINTS" id="PR00133">
    <property type="entry name" value="GLHYDRLASE3"/>
</dbReference>
<dbReference type="InterPro" id="IPR001764">
    <property type="entry name" value="Glyco_hydro_3_N"/>
</dbReference>
<comment type="similarity">
    <text evidence="1">Belongs to the glycosyl hydrolase 3 family.</text>
</comment>
<dbReference type="EMBL" id="JBIENY010000010">
    <property type="protein sequence ID" value="MFG6293895.1"/>
    <property type="molecule type" value="Genomic_DNA"/>
</dbReference>
<evidence type="ECO:0000256" key="2">
    <source>
        <dbReference type="ARBA" id="ARBA00022801"/>
    </source>
</evidence>
<dbReference type="InterPro" id="IPR050288">
    <property type="entry name" value="Cellulose_deg_GH3"/>
</dbReference>
<keyword evidence="5" id="KW-1185">Reference proteome</keyword>
<dbReference type="GO" id="GO:0016787">
    <property type="term" value="F:hydrolase activity"/>
    <property type="evidence" value="ECO:0007669"/>
    <property type="project" value="UniProtKB-KW"/>
</dbReference>
<dbReference type="InterPro" id="IPR011658">
    <property type="entry name" value="PA14_dom"/>
</dbReference>
<organism evidence="4 5">
    <name type="scientific">Streptomyces rochei</name>
    <name type="common">Streptomyces parvullus</name>
    <dbReference type="NCBI Taxonomy" id="1928"/>
    <lineage>
        <taxon>Bacteria</taxon>
        <taxon>Bacillati</taxon>
        <taxon>Actinomycetota</taxon>
        <taxon>Actinomycetes</taxon>
        <taxon>Kitasatosporales</taxon>
        <taxon>Streptomycetaceae</taxon>
        <taxon>Streptomyces</taxon>
        <taxon>Streptomyces rochei group</taxon>
    </lineage>
</organism>
<dbReference type="Proteomes" id="UP001605990">
    <property type="component" value="Unassembled WGS sequence"/>
</dbReference>
<dbReference type="InterPro" id="IPR026891">
    <property type="entry name" value="Fn3-like"/>
</dbReference>
<dbReference type="Pfam" id="PF07691">
    <property type="entry name" value="PA14"/>
    <property type="match status" value="1"/>
</dbReference>
<dbReference type="Pfam" id="PF14310">
    <property type="entry name" value="Fn3-like"/>
    <property type="match status" value="1"/>
</dbReference>
<evidence type="ECO:0000313" key="5">
    <source>
        <dbReference type="Proteomes" id="UP001605990"/>
    </source>
</evidence>
<name>A0ABW7DSS2_STRRO</name>
<dbReference type="InterPro" id="IPR037524">
    <property type="entry name" value="PA14/GLEYA"/>
</dbReference>